<feature type="disulfide bond" evidence="5">
    <location>
        <begin position="204"/>
        <end position="210"/>
    </location>
</feature>
<gene>
    <name evidence="8" type="ORF">QQS21_004333</name>
</gene>
<dbReference type="PIRSF" id="PIRSF000948">
    <property type="entry name" value="Sphingomy_PDE"/>
    <property type="match status" value="1"/>
</dbReference>
<keyword evidence="1 3" id="KW-0378">Hydrolase</keyword>
<feature type="chain" id="PRO_5042476880" description="Sphingomyelin phosphodiesterase" evidence="6">
    <location>
        <begin position="22"/>
        <end position="668"/>
    </location>
</feature>
<evidence type="ECO:0000256" key="5">
    <source>
        <dbReference type="PIRSR" id="PIRSR000948-2"/>
    </source>
</evidence>
<feature type="binding site" evidence="4">
    <location>
        <position position="410"/>
    </location>
    <ligand>
        <name>Zn(2+)</name>
        <dbReference type="ChEBI" id="CHEBI:29105"/>
        <label>2</label>
    </ligand>
</feature>
<keyword evidence="4" id="KW-0479">Metal-binding</keyword>
<dbReference type="AlphaFoldDB" id="A0AAJ0CRQ3"/>
<keyword evidence="2" id="KW-0325">Glycoprotein</keyword>
<comment type="similarity">
    <text evidence="3">Belongs to the acid sphingomyelinase family.</text>
</comment>
<feature type="binding site" evidence="4">
    <location>
        <position position="189"/>
    </location>
    <ligand>
        <name>Zn(2+)</name>
        <dbReference type="ChEBI" id="CHEBI:29105"/>
        <label>1</label>
    </ligand>
</feature>
<dbReference type="Gene3D" id="3.60.21.10">
    <property type="match status" value="1"/>
</dbReference>
<dbReference type="InterPro" id="IPR041805">
    <property type="entry name" value="ASMase/PPN1_MPP"/>
</dbReference>
<dbReference type="InterPro" id="IPR011160">
    <property type="entry name" value="Sphingomy_PDE"/>
</dbReference>
<dbReference type="SUPFAM" id="SSF56300">
    <property type="entry name" value="Metallo-dependent phosphatases"/>
    <property type="match status" value="1"/>
</dbReference>
<keyword evidence="9" id="KW-1185">Reference proteome</keyword>
<evidence type="ECO:0000259" key="7">
    <source>
        <dbReference type="Pfam" id="PF00149"/>
    </source>
</evidence>
<reference evidence="8" key="1">
    <citation type="submission" date="2023-06" db="EMBL/GenBank/DDBJ databases">
        <title>Conoideocrella luteorostrata (Hypocreales: Clavicipitaceae), a potential biocontrol fungus for elongate hemlock scale in United States Christmas tree production areas.</title>
        <authorList>
            <person name="Barrett H."/>
            <person name="Lovett B."/>
            <person name="Macias A.M."/>
            <person name="Stajich J.E."/>
            <person name="Kasson M.T."/>
        </authorList>
    </citation>
    <scope>NUCLEOTIDE SEQUENCE</scope>
    <source>
        <strain evidence="8">ARSEF 14590</strain>
    </source>
</reference>
<dbReference type="GO" id="GO:0004767">
    <property type="term" value="F:sphingomyelin phosphodiesterase activity"/>
    <property type="evidence" value="ECO:0007669"/>
    <property type="project" value="UniProtKB-UniRule"/>
</dbReference>
<feature type="binding site" evidence="4">
    <location>
        <position position="446"/>
    </location>
    <ligand>
        <name>Zn(2+)</name>
        <dbReference type="ChEBI" id="CHEBI:29105"/>
        <label>1</label>
    </ligand>
</feature>
<comment type="caution">
    <text evidence="8">The sequence shown here is derived from an EMBL/GenBank/DDBJ whole genome shotgun (WGS) entry which is preliminary data.</text>
</comment>
<dbReference type="EMBL" id="JASWJB010000063">
    <property type="protein sequence ID" value="KAK2603473.1"/>
    <property type="molecule type" value="Genomic_DNA"/>
</dbReference>
<protein>
    <recommendedName>
        <fullName evidence="3">Sphingomyelin phosphodiesterase</fullName>
    </recommendedName>
</protein>
<dbReference type="PANTHER" id="PTHR10340:SF34">
    <property type="entry name" value="SPHINGOMYELIN PHOSPHODIESTERASE"/>
    <property type="match status" value="1"/>
</dbReference>
<keyword evidence="4" id="KW-0862">Zinc</keyword>
<feature type="disulfide bond" evidence="5">
    <location>
        <begin position="211"/>
        <end position="235"/>
    </location>
</feature>
<dbReference type="GO" id="GO:0016798">
    <property type="term" value="F:hydrolase activity, acting on glycosyl bonds"/>
    <property type="evidence" value="ECO:0007669"/>
    <property type="project" value="UniProtKB-KW"/>
</dbReference>
<feature type="binding site" evidence="4">
    <location>
        <position position="191"/>
    </location>
    <ligand>
        <name>Zn(2+)</name>
        <dbReference type="ChEBI" id="CHEBI:29105"/>
        <label>1</label>
    </ligand>
</feature>
<feature type="binding site" evidence="4">
    <location>
        <position position="444"/>
    </location>
    <ligand>
        <name>Zn(2+)</name>
        <dbReference type="ChEBI" id="CHEBI:29105"/>
        <label>2</label>
    </ligand>
</feature>
<dbReference type="Proteomes" id="UP001251528">
    <property type="component" value="Unassembled WGS sequence"/>
</dbReference>
<evidence type="ECO:0000256" key="1">
    <source>
        <dbReference type="ARBA" id="ARBA00022801"/>
    </source>
</evidence>
<dbReference type="Pfam" id="PF00149">
    <property type="entry name" value="Metallophos"/>
    <property type="match status" value="1"/>
</dbReference>
<keyword evidence="5" id="KW-1015">Disulfide bond</keyword>
<evidence type="ECO:0000256" key="4">
    <source>
        <dbReference type="PIRSR" id="PIRSR000948-1"/>
    </source>
</evidence>
<dbReference type="GO" id="GO:0046872">
    <property type="term" value="F:metal ion binding"/>
    <property type="evidence" value="ECO:0007669"/>
    <property type="project" value="UniProtKB-KW"/>
</dbReference>
<evidence type="ECO:0000256" key="6">
    <source>
        <dbReference type="SAM" id="SignalP"/>
    </source>
</evidence>
<feature type="binding site" evidence="4">
    <location>
        <position position="264"/>
    </location>
    <ligand>
        <name>Zn(2+)</name>
        <dbReference type="ChEBI" id="CHEBI:29105"/>
        <label>1</label>
    </ligand>
</feature>
<evidence type="ECO:0000256" key="2">
    <source>
        <dbReference type="ARBA" id="ARBA00023180"/>
    </source>
</evidence>
<comment type="function">
    <text evidence="3">Converts sphingomyelin to ceramide.</text>
</comment>
<evidence type="ECO:0000313" key="9">
    <source>
        <dbReference type="Proteomes" id="UP001251528"/>
    </source>
</evidence>
<feature type="signal peptide" evidence="6">
    <location>
        <begin position="1"/>
        <end position="21"/>
    </location>
</feature>
<dbReference type="CDD" id="cd00842">
    <property type="entry name" value="MPP_ASMase"/>
    <property type="match status" value="1"/>
</dbReference>
<feature type="binding site" evidence="4">
    <location>
        <position position="264"/>
    </location>
    <ligand>
        <name>Zn(2+)</name>
        <dbReference type="ChEBI" id="CHEBI:29105"/>
        <label>2</label>
    </ligand>
</feature>
<keyword evidence="3" id="KW-0326">Glycosidase</keyword>
<evidence type="ECO:0000256" key="3">
    <source>
        <dbReference type="PIRNR" id="PIRNR000948"/>
    </source>
</evidence>
<dbReference type="InterPro" id="IPR029052">
    <property type="entry name" value="Metallo-depent_PP-like"/>
</dbReference>
<keyword evidence="6" id="KW-0732">Signal</keyword>
<proteinExistence type="inferred from homology"/>
<dbReference type="PANTHER" id="PTHR10340">
    <property type="entry name" value="SPHINGOMYELIN PHOSPHODIESTERASE"/>
    <property type="match status" value="1"/>
</dbReference>
<feature type="disulfide bond" evidence="5">
    <location>
        <begin position="578"/>
        <end position="582"/>
    </location>
</feature>
<evidence type="ECO:0000313" key="8">
    <source>
        <dbReference type="EMBL" id="KAK2603473.1"/>
    </source>
</evidence>
<feature type="binding site" evidence="4">
    <location>
        <position position="302"/>
    </location>
    <ligand>
        <name>Zn(2+)</name>
        <dbReference type="ChEBI" id="CHEBI:29105"/>
        <label>2</label>
    </ligand>
</feature>
<dbReference type="GO" id="GO:0006685">
    <property type="term" value="P:sphingomyelin catabolic process"/>
    <property type="evidence" value="ECO:0007669"/>
    <property type="project" value="UniProtKB-UniRule"/>
</dbReference>
<name>A0AAJ0CRQ3_9HYPO</name>
<accession>A0AAJ0CRQ3</accession>
<feature type="disulfide bond" evidence="5">
    <location>
        <begin position="105"/>
        <end position="116"/>
    </location>
</feature>
<sequence length="668" mass="72943">MRTGSLLPLLALGLGVRAAAATSQESRDLIARDFELLASRDLDTLSSPEAEVLTRALVERGLLDDIWQKVKDATTCTGGEALLGALKVLAFFGDGAFVKVIQGICKLAKVQPDDVCDGAVALEGPIIAADVRKTSIGSRTSKAFCTTLLGVCGYPDVQPWDVSFPVPKPTSGRPKPSGKDPIKIVHYSDIHVDPLYVAGSSTQCDGRPICCRPYTEDDQPGKTKFPAGPNGDHMCDVPFTLERSMYDAINDVVPDAAFTIFTGDIVDHAIWNTTQAYNTNLIQHAYDTMNSTLKLVYGTAGNHEANPVNSFVPNAIGHDSQWIYDVLSSDWAHWIGAASVSSVEQFGAYSTKFPNGNLRIISLNTNMYYRHNFWLYQDYDTKDPNGQIAWLIKELDSAEKAGERVYIIGHMPLGEADALRDGSNYLDQVFKRYQDTIAASFFGHTHVDHFEVSYADYSARSASNAFMTSYIAPSLTPTSGMPSFRVYSVDPDTFAVLDHTTYMADMTNPAFQTTGPVWTKFYSAKEAYGPAVSPPLTDPKAELTPAFWHSVTEAFERDDSIFNAYISRKSRGWQPASCTGDCKTNEICQLRAGRAQDNCWKPKPGINFTKRSGVQAEKGEHDECGMPITLKTLAAVGGDRRSLETLKSVMDEVIAEAKGQGVSGKAIG</sequence>
<comment type="cofactor">
    <cofactor evidence="4">
        <name>Zn(2+)</name>
        <dbReference type="ChEBI" id="CHEBI:29105"/>
    </cofactor>
    <text evidence="4">Binds 2 Zn(2+) ions per subunit.</text>
</comment>
<dbReference type="GO" id="GO:0016020">
    <property type="term" value="C:membrane"/>
    <property type="evidence" value="ECO:0007669"/>
    <property type="project" value="GOC"/>
</dbReference>
<organism evidence="8 9">
    <name type="scientific">Conoideocrella luteorostrata</name>
    <dbReference type="NCBI Taxonomy" id="1105319"/>
    <lineage>
        <taxon>Eukaryota</taxon>
        <taxon>Fungi</taxon>
        <taxon>Dikarya</taxon>
        <taxon>Ascomycota</taxon>
        <taxon>Pezizomycotina</taxon>
        <taxon>Sordariomycetes</taxon>
        <taxon>Hypocreomycetidae</taxon>
        <taxon>Hypocreales</taxon>
        <taxon>Clavicipitaceae</taxon>
        <taxon>Conoideocrella</taxon>
    </lineage>
</organism>
<feature type="domain" description="Calcineurin-like phosphoesterase" evidence="7">
    <location>
        <begin position="182"/>
        <end position="447"/>
    </location>
</feature>
<dbReference type="InterPro" id="IPR004843">
    <property type="entry name" value="Calcineurin-like_PHP"/>
</dbReference>